<accession>A0A242CF39</accession>
<dbReference type="STRING" id="1834181.A5880_001779"/>
<dbReference type="EMBL" id="NGLE01000002">
    <property type="protein sequence ID" value="OTO08779.1"/>
    <property type="molecule type" value="Genomic_DNA"/>
</dbReference>
<evidence type="ECO:0000256" key="2">
    <source>
        <dbReference type="PROSITE-ProRule" id="PRU00335"/>
    </source>
</evidence>
<dbReference type="Pfam" id="PF00440">
    <property type="entry name" value="TetR_N"/>
    <property type="match status" value="1"/>
</dbReference>
<evidence type="ECO:0000256" key="1">
    <source>
        <dbReference type="ARBA" id="ARBA00023125"/>
    </source>
</evidence>
<dbReference type="PROSITE" id="PS01081">
    <property type="entry name" value="HTH_TETR_1"/>
    <property type="match status" value="1"/>
</dbReference>
<dbReference type="PROSITE" id="PS50977">
    <property type="entry name" value="HTH_TETR_2"/>
    <property type="match status" value="1"/>
</dbReference>
<dbReference type="OrthoDB" id="9814200at2"/>
<reference evidence="4 6" key="2">
    <citation type="submission" date="2018-07" db="EMBL/GenBank/DDBJ databases">
        <title>The Genome Sequence of Enterococcus sp. DIV0659b.</title>
        <authorList>
            <consortium name="The Broad Institute Genomics Platform"/>
            <consortium name="The Broad Institute Genomic Center for Infectious Diseases"/>
            <person name="Earl A."/>
            <person name="Manson A."/>
            <person name="Schwartman J."/>
            <person name="Gilmore M."/>
            <person name="Abouelleil A."/>
            <person name="Cao P."/>
            <person name="Chapman S."/>
            <person name="Cusick C."/>
            <person name="Shea T."/>
            <person name="Young S."/>
            <person name="Neafsey D."/>
            <person name="Nusbaum C."/>
            <person name="Birren B."/>
        </authorList>
    </citation>
    <scope>NUCLEOTIDE SEQUENCE [LARGE SCALE GENOMIC DNA]</scope>
    <source>
        <strain evidence="4 6">4G2_DIV0659</strain>
    </source>
</reference>
<dbReference type="AlphaFoldDB" id="A0A242CF39"/>
<dbReference type="EMBL" id="NGLE02000001">
    <property type="protein sequence ID" value="MEI5994304.1"/>
    <property type="molecule type" value="Genomic_DNA"/>
</dbReference>
<evidence type="ECO:0000313" key="5">
    <source>
        <dbReference type="EMBL" id="OTO08779.1"/>
    </source>
</evidence>
<dbReference type="PRINTS" id="PR00455">
    <property type="entry name" value="HTHTETR"/>
</dbReference>
<evidence type="ECO:0000313" key="6">
    <source>
        <dbReference type="Proteomes" id="UP000195139"/>
    </source>
</evidence>
<dbReference type="InterPro" id="IPR009057">
    <property type="entry name" value="Homeodomain-like_sf"/>
</dbReference>
<keyword evidence="1 2" id="KW-0238">DNA-binding</keyword>
<dbReference type="Proteomes" id="UP000195139">
    <property type="component" value="Unassembled WGS sequence"/>
</dbReference>
<keyword evidence="6" id="KW-1185">Reference proteome</keyword>
<dbReference type="InterPro" id="IPR001647">
    <property type="entry name" value="HTH_TetR"/>
</dbReference>
<dbReference type="PANTHER" id="PTHR43479">
    <property type="entry name" value="ACREF/ENVCD OPERON REPRESSOR-RELATED"/>
    <property type="match status" value="1"/>
</dbReference>
<feature type="DNA-binding region" description="H-T-H motif" evidence="2">
    <location>
        <begin position="31"/>
        <end position="50"/>
    </location>
</feature>
<dbReference type="InterPro" id="IPR023772">
    <property type="entry name" value="DNA-bd_HTH_TetR-type_CS"/>
</dbReference>
<name>A0A242CF39_9ENTE</name>
<dbReference type="Gene3D" id="1.10.357.10">
    <property type="entry name" value="Tetracycline Repressor, domain 2"/>
    <property type="match status" value="1"/>
</dbReference>
<dbReference type="SUPFAM" id="SSF46689">
    <property type="entry name" value="Homeodomain-like"/>
    <property type="match status" value="1"/>
</dbReference>
<reference evidence="5" key="1">
    <citation type="submission" date="2017-05" db="EMBL/GenBank/DDBJ databases">
        <title>The Genome Sequence of Enterococcus sp. 4G2_DIV0659.</title>
        <authorList>
            <consortium name="The Broad Institute Genomics Platform"/>
            <consortium name="The Broad Institute Genomic Center for Infectious Diseases"/>
            <person name="Earl A."/>
            <person name="Manson A."/>
            <person name="Schwartman J."/>
            <person name="Gilmore M."/>
            <person name="Abouelleil A."/>
            <person name="Cao P."/>
            <person name="Chapman S."/>
            <person name="Cusick C."/>
            <person name="Shea T."/>
            <person name="Young S."/>
            <person name="Neafsey D."/>
            <person name="Nusbaum C."/>
            <person name="Birren B."/>
        </authorList>
    </citation>
    <scope>NUCLEOTIDE SEQUENCE [LARGE SCALE GENOMIC DNA]</scope>
    <source>
        <strain evidence="5">4G2_DIV0659</strain>
    </source>
</reference>
<evidence type="ECO:0000313" key="4">
    <source>
        <dbReference type="EMBL" id="MEI5994304.1"/>
    </source>
</evidence>
<proteinExistence type="predicted"/>
<protein>
    <recommendedName>
        <fullName evidence="3">HTH tetR-type domain-containing protein</fullName>
    </recommendedName>
</protein>
<organism evidence="5">
    <name type="scientific">Candidatus Enterococcus mansonii</name>
    <dbReference type="NCBI Taxonomy" id="1834181"/>
    <lineage>
        <taxon>Bacteria</taxon>
        <taxon>Bacillati</taxon>
        <taxon>Bacillota</taxon>
        <taxon>Bacilli</taxon>
        <taxon>Lactobacillales</taxon>
        <taxon>Enterococcaceae</taxon>
        <taxon>Enterococcus</taxon>
    </lineage>
</organism>
<feature type="domain" description="HTH tetR-type" evidence="3">
    <location>
        <begin position="8"/>
        <end position="68"/>
    </location>
</feature>
<evidence type="ECO:0000259" key="3">
    <source>
        <dbReference type="PROSITE" id="PS50977"/>
    </source>
</evidence>
<dbReference type="GO" id="GO:0003677">
    <property type="term" value="F:DNA binding"/>
    <property type="evidence" value="ECO:0007669"/>
    <property type="project" value="UniProtKB-UniRule"/>
</dbReference>
<dbReference type="InterPro" id="IPR050624">
    <property type="entry name" value="HTH-type_Tx_Regulator"/>
</dbReference>
<dbReference type="RefSeq" id="WP_086330693.1">
    <property type="nucleotide sequence ID" value="NZ_NGLE02000001.1"/>
</dbReference>
<comment type="caution">
    <text evidence="5">The sequence shown here is derived from an EMBL/GenBank/DDBJ whole genome shotgun (WGS) entry which is preliminary data.</text>
</comment>
<gene>
    <name evidence="5" type="ORF">A5880_001779</name>
    <name evidence="4" type="ORF">A5880_001862</name>
</gene>
<dbReference type="PANTHER" id="PTHR43479:SF11">
    <property type="entry name" value="ACREF_ENVCD OPERON REPRESSOR-RELATED"/>
    <property type="match status" value="1"/>
</dbReference>
<sequence length="209" mass="24126">MSRTKDFDEKRNEILDYAEKLFILRGYELTTVNAILKEVGIGKGTFYYYFESKEEAMDAVIMRIIDDELVYAKEIISRKDLAPIEKLIISLFSKPKSEGKKVMIEQLYKANNALMKQRAMQRTLELVCPIYAEMIIEGNNSKDFFSINPLADIQFLVAGIQTLYDLSGLSEAKIEVNLDAILNTLFRVIQIDENRISKVDVRQMMIKNM</sequence>